<dbReference type="Proteomes" id="UP001162891">
    <property type="component" value="Chromosome"/>
</dbReference>
<dbReference type="Pfam" id="PF12728">
    <property type="entry name" value="HTH_17"/>
    <property type="match status" value="1"/>
</dbReference>
<evidence type="ECO:0000313" key="3">
    <source>
        <dbReference type="EMBL" id="BDG02065.1"/>
    </source>
</evidence>
<dbReference type="GO" id="GO:0003677">
    <property type="term" value="F:DNA binding"/>
    <property type="evidence" value="ECO:0007669"/>
    <property type="project" value="UniProtKB-KW"/>
</dbReference>
<dbReference type="SUPFAM" id="SSF53850">
    <property type="entry name" value="Periplasmic binding protein-like II"/>
    <property type="match status" value="1"/>
</dbReference>
<dbReference type="RefSeq" id="WP_248359260.1">
    <property type="nucleotide sequence ID" value="NZ_AP025591.1"/>
</dbReference>
<name>A0ABM7WRI4_9BACT</name>
<feature type="domain" description="Helix-turn-helix" evidence="2">
    <location>
        <begin position="4"/>
        <end position="53"/>
    </location>
</feature>
<organism evidence="3 4">
    <name type="scientific">Anaeromyxobacter oryzae</name>
    <dbReference type="NCBI Taxonomy" id="2918170"/>
    <lineage>
        <taxon>Bacteria</taxon>
        <taxon>Pseudomonadati</taxon>
        <taxon>Myxococcota</taxon>
        <taxon>Myxococcia</taxon>
        <taxon>Myxococcales</taxon>
        <taxon>Cystobacterineae</taxon>
        <taxon>Anaeromyxobacteraceae</taxon>
        <taxon>Anaeromyxobacter</taxon>
    </lineage>
</organism>
<keyword evidence="4" id="KW-1185">Reference proteome</keyword>
<dbReference type="EMBL" id="AP025591">
    <property type="protein sequence ID" value="BDG02065.1"/>
    <property type="molecule type" value="Genomic_DNA"/>
</dbReference>
<evidence type="ECO:0000313" key="4">
    <source>
        <dbReference type="Proteomes" id="UP001162891"/>
    </source>
</evidence>
<dbReference type="PANTHER" id="PTHR38431:SF1">
    <property type="entry name" value="BLL2305 PROTEIN"/>
    <property type="match status" value="1"/>
</dbReference>
<sequence>MAEYLSTSEVARYLKLNQKKVYALIASGQLPAARISGKWLFPKELVDRWVEEHTVYPAGGLMATLLDQLVVVQGSDDWLLAKVFDRFRSRFGTPIAAAAVGSAAGISALEAGTAHVASCHLDASAVRNGTKHPVYLFGLYAREQGILFDRGRQTGIEGLRALCREGIRFARRQEQSGTFQLVERLLGAEKLEPRWTPIGPFSSHLEVALDVRNGHADAGVGIRMAAHVAGLDFVPLAREPFYLVIPASLMSHRRLGQLLEFLVEELTAEARRQPAGYSFEALGRVQPLAPRSAE</sequence>
<dbReference type="InterPro" id="IPR010093">
    <property type="entry name" value="SinI_DNA-bd"/>
</dbReference>
<gene>
    <name evidence="3" type="ORF">AMOR_10610</name>
</gene>
<dbReference type="InterPro" id="IPR024370">
    <property type="entry name" value="PBP_domain"/>
</dbReference>
<dbReference type="InterPro" id="IPR041657">
    <property type="entry name" value="HTH_17"/>
</dbReference>
<evidence type="ECO:0000259" key="1">
    <source>
        <dbReference type="Pfam" id="PF12727"/>
    </source>
</evidence>
<evidence type="ECO:0000259" key="2">
    <source>
        <dbReference type="Pfam" id="PF12728"/>
    </source>
</evidence>
<accession>A0ABM7WRI4</accession>
<dbReference type="PANTHER" id="PTHR38431">
    <property type="entry name" value="BLL2305 PROTEIN"/>
    <property type="match status" value="1"/>
</dbReference>
<proteinExistence type="predicted"/>
<feature type="domain" description="PBP" evidence="1">
    <location>
        <begin position="92"/>
        <end position="262"/>
    </location>
</feature>
<dbReference type="Pfam" id="PF12727">
    <property type="entry name" value="PBP_like"/>
    <property type="match status" value="1"/>
</dbReference>
<protein>
    <submittedName>
        <fullName evidence="3">DNA-binding protein</fullName>
    </submittedName>
</protein>
<dbReference type="NCBIfam" id="TIGR01764">
    <property type="entry name" value="excise"/>
    <property type="match status" value="1"/>
</dbReference>
<reference evidence="4" key="1">
    <citation type="journal article" date="2022" name="Int. J. Syst. Evol. Microbiol.">
        <title>Anaeromyxobacter oryzae sp. nov., Anaeromyxobacter diazotrophicus sp. nov. and Anaeromyxobacter paludicola sp. nov., isolated from paddy soils.</title>
        <authorList>
            <person name="Itoh H."/>
            <person name="Xu Z."/>
            <person name="Mise K."/>
            <person name="Masuda Y."/>
            <person name="Ushijima N."/>
            <person name="Hayakawa C."/>
            <person name="Shiratori Y."/>
            <person name="Senoo K."/>
        </authorList>
    </citation>
    <scope>NUCLEOTIDE SEQUENCE [LARGE SCALE GENOMIC DNA]</scope>
    <source>
        <strain evidence="4">Red232</strain>
    </source>
</reference>
<keyword evidence="3" id="KW-0238">DNA-binding</keyword>